<dbReference type="Gene3D" id="3.40.50.1820">
    <property type="entry name" value="alpha/beta hydrolase"/>
    <property type="match status" value="1"/>
</dbReference>
<dbReference type="AlphaFoldDB" id="A0A1M5F7F9"/>
<dbReference type="EMBL" id="FQUT01000007">
    <property type="protein sequence ID" value="SHF87449.1"/>
    <property type="molecule type" value="Genomic_DNA"/>
</dbReference>
<dbReference type="InterPro" id="IPR005674">
    <property type="entry name" value="CocE/Ser_esterase"/>
</dbReference>
<organism evidence="3 4">
    <name type="scientific">Chryseobacterium arachidis</name>
    <dbReference type="NCBI Taxonomy" id="1416778"/>
    <lineage>
        <taxon>Bacteria</taxon>
        <taxon>Pseudomonadati</taxon>
        <taxon>Bacteroidota</taxon>
        <taxon>Flavobacteriia</taxon>
        <taxon>Flavobacteriales</taxon>
        <taxon>Weeksellaceae</taxon>
        <taxon>Chryseobacterium group</taxon>
        <taxon>Chryseobacterium</taxon>
    </lineage>
</organism>
<dbReference type="Pfam" id="PF08530">
    <property type="entry name" value="PepX_C"/>
    <property type="match status" value="1"/>
</dbReference>
<name>A0A1M5F7F9_9FLAO</name>
<protein>
    <recommendedName>
        <fullName evidence="2">Xaa-Pro dipeptidyl-peptidase C-terminal domain-containing protein</fullName>
    </recommendedName>
</protein>
<sequence>MKIKLRCFEAKSFSHANASILLCHLKDQTERNFRVFFCFLKEKFYFYISGKFYIMKIHFSILFILCVIFGNAQNNQQPADTFVKDNFTKKEFYITMRDGVKLFTIAYIPKDISGKNKYPFLMQRTCYSIAPYGENEYRTKLGPNQFLMKDKYIFVFQDVRGRYMSEGTFTNMTPQVDRKTKKDVDESTDTYDTVDWLVKNIKDNNGKVGQYGTSYPGFYTAVGVLAQHPALVASSPQAPISDFWNDDFLHNGRFMMGYFRTFPVFGVQKTKPETKAWYTDSMIKVTSEDGLKFYRDMGTLKDGYEKYYKDNFFMTEIMNHTNYDEFWQKRSLLPHLKNVNHAVMTVGGWFDAEDLSGPLNIYKTIEKTSPKAKNTIVMGPFSHGGWGREEGKHFHNQIYFGDSIATYYQKNIETKFFNHYLKGNAKQDAGLPEALMYDTGAKQWREFATYPPKEAKKVNFYLSDGTLKNSAGQGSSEYYSDPNNPVLSSDNLKDFNGFTPRNYMSEDQRFAEGRPDVLTFTTEALTEDMTFAGEIMAKLNIASTSTDADFAVKLIDVYPEDFKPAEKKEGVIYGNYHQMVRSEIMPARFRNSREKAEALIPNQKTAVNFKLQDVVHTFKKGHKIQIQISSTWFPLFAINPQKFLDNPNFATKEDYTKAFVKVFNDSAIEVEVLK</sequence>
<dbReference type="InterPro" id="IPR008979">
    <property type="entry name" value="Galactose-bd-like_sf"/>
</dbReference>
<dbReference type="STRING" id="1416778.SAMN05443633_107187"/>
<reference evidence="4" key="1">
    <citation type="submission" date="2016-11" db="EMBL/GenBank/DDBJ databases">
        <authorList>
            <person name="Varghese N."/>
            <person name="Submissions S."/>
        </authorList>
    </citation>
    <scope>NUCLEOTIDE SEQUENCE [LARGE SCALE GENOMIC DNA]</scope>
    <source>
        <strain evidence="4">DSM 27619</strain>
    </source>
</reference>
<keyword evidence="4" id="KW-1185">Reference proteome</keyword>
<gene>
    <name evidence="3" type="ORF">SAMN05443633_107187</name>
</gene>
<dbReference type="NCBIfam" id="TIGR00976">
    <property type="entry name" value="CocE_NonD"/>
    <property type="match status" value="1"/>
</dbReference>
<evidence type="ECO:0000256" key="1">
    <source>
        <dbReference type="ARBA" id="ARBA00022801"/>
    </source>
</evidence>
<dbReference type="Proteomes" id="UP000184518">
    <property type="component" value="Unassembled WGS sequence"/>
</dbReference>
<dbReference type="InterPro" id="IPR000383">
    <property type="entry name" value="Xaa-Pro-like_dom"/>
</dbReference>
<evidence type="ECO:0000313" key="3">
    <source>
        <dbReference type="EMBL" id="SHF87449.1"/>
    </source>
</evidence>
<dbReference type="SMART" id="SM00939">
    <property type="entry name" value="PepX_C"/>
    <property type="match status" value="1"/>
</dbReference>
<feature type="domain" description="Xaa-Pro dipeptidyl-peptidase C-terminal" evidence="2">
    <location>
        <begin position="414"/>
        <end position="673"/>
    </location>
</feature>
<dbReference type="Gene3D" id="1.10.3020.10">
    <property type="entry name" value="alpha-amino acid ester hydrolase ( Helical cap domain)"/>
    <property type="match status" value="1"/>
</dbReference>
<dbReference type="GO" id="GO:0008239">
    <property type="term" value="F:dipeptidyl-peptidase activity"/>
    <property type="evidence" value="ECO:0007669"/>
    <property type="project" value="InterPro"/>
</dbReference>
<accession>A0A1M5F7F9</accession>
<dbReference type="InterPro" id="IPR013736">
    <property type="entry name" value="Xaa-Pro_dipept_C"/>
</dbReference>
<proteinExistence type="predicted"/>
<evidence type="ECO:0000259" key="2">
    <source>
        <dbReference type="SMART" id="SM00939"/>
    </source>
</evidence>
<dbReference type="Gene3D" id="2.60.120.260">
    <property type="entry name" value="Galactose-binding domain-like"/>
    <property type="match status" value="1"/>
</dbReference>
<evidence type="ECO:0000313" key="4">
    <source>
        <dbReference type="Proteomes" id="UP000184518"/>
    </source>
</evidence>
<dbReference type="Pfam" id="PF02129">
    <property type="entry name" value="Peptidase_S15"/>
    <property type="match status" value="1"/>
</dbReference>
<dbReference type="SUPFAM" id="SSF53474">
    <property type="entry name" value="alpha/beta-Hydrolases"/>
    <property type="match status" value="1"/>
</dbReference>
<dbReference type="InterPro" id="IPR029058">
    <property type="entry name" value="AB_hydrolase_fold"/>
</dbReference>
<dbReference type="SUPFAM" id="SSF49785">
    <property type="entry name" value="Galactose-binding domain-like"/>
    <property type="match status" value="1"/>
</dbReference>
<keyword evidence="1" id="KW-0378">Hydrolase</keyword>